<gene>
    <name evidence="1" type="ORF">D1970_00155</name>
</gene>
<reference evidence="1 2" key="1">
    <citation type="submission" date="2018-08" db="EMBL/GenBank/DDBJ databases">
        <title>Bacillus jemisoniae sp. nov., Bacillus chryseoplanitiae sp. nov., Bacillus resnikiae sp. nov., and Bacillus frankliniae sp. nov., isolated from Viking spacecraft and associated surfaces.</title>
        <authorList>
            <person name="Seuylemezian A."/>
            <person name="Vaishampayan P."/>
        </authorList>
    </citation>
    <scope>NUCLEOTIDE SEQUENCE [LARGE SCALE GENOMIC DNA]</scope>
    <source>
        <strain evidence="1 2">JJ-247</strain>
    </source>
</reference>
<organism evidence="1 2">
    <name type="scientific">Mesobacillus zeae</name>
    <dbReference type="NCBI Taxonomy" id="1917180"/>
    <lineage>
        <taxon>Bacteria</taxon>
        <taxon>Bacillati</taxon>
        <taxon>Bacillota</taxon>
        <taxon>Bacilli</taxon>
        <taxon>Bacillales</taxon>
        <taxon>Bacillaceae</taxon>
        <taxon>Mesobacillus</taxon>
    </lineage>
</organism>
<keyword evidence="2" id="KW-1185">Reference proteome</keyword>
<name>A0A398BFI2_9BACI</name>
<dbReference type="OrthoDB" id="2514584at2"/>
<proteinExistence type="predicted"/>
<accession>A0A398BFI2</accession>
<sequence length="490" mass="54760">MKKYYDGKQWEVYDRVRALLDGTPQQVQLDRLYIAINLARILVMKPADMLVGDRPIYEAGKPDDSPEQKALNKYVEENDLNTIIYESTTANGYRGDSFIKVRYGRRQDLSEVQSVLSPEAFAQYIADISMEPIIEHVNAETVFPETADGNVKQFKAVNIATIEWVETRKTEIPFLNVERHVPGFIIYERYRLHQLPEVGVNNQFGVPITLYTIGEKVATGRKTDVVATGLPHIPVFHIPYTSVDDDWQGGGFIETIASALHALEDCVTALSYILQKHADPTFYGPDIEGPMANSTSFGGKYIPITKEDATPGAVTWNGQLDSVFKEMDFLLSYIFQMSETPQWLFGTTVSGGNSGGTGTSHTDSGSIKARFLPILSKVKRIRNHYDKAIRDALWTCYLFDKEFGEYSGEDVYPTVIWKDGLPKNLKEEAEIAQLRTGGKPTLDVQSAIKSLDEVDDDKATEITRRIEKDEKAAIGTVDASIFNVDKGIGA</sequence>
<comment type="caution">
    <text evidence="1">The sequence shown here is derived from an EMBL/GenBank/DDBJ whole genome shotgun (WGS) entry which is preliminary data.</text>
</comment>
<dbReference type="EMBL" id="QWVT01000001">
    <property type="protein sequence ID" value="RID89015.1"/>
    <property type="molecule type" value="Genomic_DNA"/>
</dbReference>
<evidence type="ECO:0000313" key="1">
    <source>
        <dbReference type="EMBL" id="RID89015.1"/>
    </source>
</evidence>
<dbReference type="Proteomes" id="UP000265816">
    <property type="component" value="Unassembled WGS sequence"/>
</dbReference>
<dbReference type="AlphaFoldDB" id="A0A398BFI2"/>
<evidence type="ECO:0000313" key="2">
    <source>
        <dbReference type="Proteomes" id="UP000265816"/>
    </source>
</evidence>
<protein>
    <submittedName>
        <fullName evidence="1">Phage portal protein</fullName>
    </submittedName>
</protein>